<keyword evidence="3" id="KW-1133">Transmembrane helix</keyword>
<evidence type="ECO:0000256" key="1">
    <source>
        <dbReference type="ARBA" id="ARBA00004141"/>
    </source>
</evidence>
<dbReference type="GO" id="GO:0055085">
    <property type="term" value="P:transmembrane transport"/>
    <property type="evidence" value="ECO:0007669"/>
    <property type="project" value="InterPro"/>
</dbReference>
<evidence type="ECO:0000256" key="4">
    <source>
        <dbReference type="ARBA" id="ARBA00023136"/>
    </source>
</evidence>
<keyword evidence="4" id="KW-0472">Membrane</keyword>
<comment type="subcellular location">
    <subcellularLocation>
        <location evidence="1">Membrane</location>
        <topology evidence="1">Multi-pass membrane protein</topology>
    </subcellularLocation>
</comment>
<feature type="domain" description="Sodium/calcium exchanger membrane region" evidence="5">
    <location>
        <begin position="5"/>
        <end position="73"/>
    </location>
</feature>
<dbReference type="Gene3D" id="1.20.1420.30">
    <property type="entry name" value="NCX, central ion-binding region"/>
    <property type="match status" value="1"/>
</dbReference>
<comment type="caution">
    <text evidence="6">The sequence shown here is derived from an EMBL/GenBank/DDBJ whole genome shotgun (WGS) entry which is preliminary data.</text>
</comment>
<sequence>MLVGGYLVAVSGEVIADQSDMGQSILGASLVALATRLPGLSTTYSAVRLGACRMAASNVLGAHRRVCLAGLAVF</sequence>
<dbReference type="Pfam" id="PF01699">
    <property type="entry name" value="Na_Ca_ex"/>
    <property type="match status" value="1"/>
</dbReference>
<dbReference type="InterPro" id="IPR044880">
    <property type="entry name" value="NCX_ion-bd_dom_sf"/>
</dbReference>
<proteinExistence type="predicted"/>
<evidence type="ECO:0000256" key="3">
    <source>
        <dbReference type="ARBA" id="ARBA00022989"/>
    </source>
</evidence>
<gene>
    <name evidence="6" type="ORF">Pla52o_06180</name>
</gene>
<keyword evidence="2" id="KW-0812">Transmembrane</keyword>
<accession>A0A5C6CP58</accession>
<dbReference type="Proteomes" id="UP000316304">
    <property type="component" value="Unassembled WGS sequence"/>
</dbReference>
<evidence type="ECO:0000259" key="5">
    <source>
        <dbReference type="Pfam" id="PF01699"/>
    </source>
</evidence>
<dbReference type="InterPro" id="IPR004837">
    <property type="entry name" value="NaCa_Exmemb"/>
</dbReference>
<dbReference type="GO" id="GO:0016020">
    <property type="term" value="C:membrane"/>
    <property type="evidence" value="ECO:0007669"/>
    <property type="project" value="UniProtKB-SubCell"/>
</dbReference>
<organism evidence="6 7">
    <name type="scientific">Novipirellula galeiformis</name>
    <dbReference type="NCBI Taxonomy" id="2528004"/>
    <lineage>
        <taxon>Bacteria</taxon>
        <taxon>Pseudomonadati</taxon>
        <taxon>Planctomycetota</taxon>
        <taxon>Planctomycetia</taxon>
        <taxon>Pirellulales</taxon>
        <taxon>Pirellulaceae</taxon>
        <taxon>Novipirellula</taxon>
    </lineage>
</organism>
<name>A0A5C6CP58_9BACT</name>
<evidence type="ECO:0000256" key="2">
    <source>
        <dbReference type="ARBA" id="ARBA00022692"/>
    </source>
</evidence>
<reference evidence="6 7" key="1">
    <citation type="submission" date="2019-02" db="EMBL/GenBank/DDBJ databases">
        <title>Deep-cultivation of Planctomycetes and their phenomic and genomic characterization uncovers novel biology.</title>
        <authorList>
            <person name="Wiegand S."/>
            <person name="Jogler M."/>
            <person name="Boedeker C."/>
            <person name="Pinto D."/>
            <person name="Vollmers J."/>
            <person name="Rivas-Marin E."/>
            <person name="Kohn T."/>
            <person name="Peeters S.H."/>
            <person name="Heuer A."/>
            <person name="Rast P."/>
            <person name="Oberbeckmann S."/>
            <person name="Bunk B."/>
            <person name="Jeske O."/>
            <person name="Meyerdierks A."/>
            <person name="Storesund J.E."/>
            <person name="Kallscheuer N."/>
            <person name="Luecker S."/>
            <person name="Lage O.M."/>
            <person name="Pohl T."/>
            <person name="Merkel B.J."/>
            <person name="Hornburger P."/>
            <person name="Mueller R.-W."/>
            <person name="Bruemmer F."/>
            <person name="Labrenz M."/>
            <person name="Spormann A.M."/>
            <person name="Op Den Camp H."/>
            <person name="Overmann J."/>
            <person name="Amann R."/>
            <person name="Jetten M.S.M."/>
            <person name="Mascher T."/>
            <person name="Medema M.H."/>
            <person name="Devos D.P."/>
            <person name="Kaster A.-K."/>
            <person name="Ovreas L."/>
            <person name="Rohde M."/>
            <person name="Galperin M.Y."/>
            <person name="Jogler C."/>
        </authorList>
    </citation>
    <scope>NUCLEOTIDE SEQUENCE [LARGE SCALE GENOMIC DNA]</scope>
    <source>
        <strain evidence="6 7">Pla52o</strain>
    </source>
</reference>
<dbReference type="EMBL" id="SJPT01000001">
    <property type="protein sequence ID" value="TWU26763.1"/>
    <property type="molecule type" value="Genomic_DNA"/>
</dbReference>
<dbReference type="AlphaFoldDB" id="A0A5C6CP58"/>
<protein>
    <recommendedName>
        <fullName evidence="5">Sodium/calcium exchanger membrane region domain-containing protein</fullName>
    </recommendedName>
</protein>
<evidence type="ECO:0000313" key="7">
    <source>
        <dbReference type="Proteomes" id="UP000316304"/>
    </source>
</evidence>
<keyword evidence="7" id="KW-1185">Reference proteome</keyword>
<evidence type="ECO:0000313" key="6">
    <source>
        <dbReference type="EMBL" id="TWU26763.1"/>
    </source>
</evidence>